<evidence type="ECO:0000256" key="2">
    <source>
        <dbReference type="ARBA" id="ARBA00023445"/>
    </source>
</evidence>
<organism evidence="4 5">
    <name type="scientific">Viridothelium virens</name>
    <name type="common">Speckled blister lichen</name>
    <name type="synonym">Trypethelium virens</name>
    <dbReference type="NCBI Taxonomy" id="1048519"/>
    <lineage>
        <taxon>Eukaryota</taxon>
        <taxon>Fungi</taxon>
        <taxon>Dikarya</taxon>
        <taxon>Ascomycota</taxon>
        <taxon>Pezizomycotina</taxon>
        <taxon>Dothideomycetes</taxon>
        <taxon>Dothideomycetes incertae sedis</taxon>
        <taxon>Trypetheliales</taxon>
        <taxon>Trypetheliaceae</taxon>
        <taxon>Viridothelium</taxon>
    </lineage>
</organism>
<dbReference type="Proteomes" id="UP000800092">
    <property type="component" value="Unassembled WGS sequence"/>
</dbReference>
<gene>
    <name evidence="4" type="ORF">EV356DRAFT_509000</name>
</gene>
<proteinExistence type="inferred from homology"/>
<dbReference type="SUPFAM" id="SSF51735">
    <property type="entry name" value="NAD(P)-binding Rossmann-fold domains"/>
    <property type="match status" value="1"/>
</dbReference>
<dbReference type="Gene3D" id="3.40.50.720">
    <property type="entry name" value="NAD(P)-binding Rossmann-like Domain"/>
    <property type="match status" value="1"/>
</dbReference>
<dbReference type="PANTHER" id="PTHR10366">
    <property type="entry name" value="NAD DEPENDENT EPIMERASE/DEHYDRATASE"/>
    <property type="match status" value="1"/>
</dbReference>
<name>A0A6A6GXJ4_VIRVR</name>
<accession>A0A6A6GXJ4</accession>
<dbReference type="Pfam" id="PF01370">
    <property type="entry name" value="Epimerase"/>
    <property type="match status" value="1"/>
</dbReference>
<evidence type="ECO:0000256" key="1">
    <source>
        <dbReference type="ARBA" id="ARBA00023002"/>
    </source>
</evidence>
<evidence type="ECO:0000313" key="5">
    <source>
        <dbReference type="Proteomes" id="UP000800092"/>
    </source>
</evidence>
<evidence type="ECO:0000313" key="4">
    <source>
        <dbReference type="EMBL" id="KAF2230465.1"/>
    </source>
</evidence>
<sequence>MCALKIDHSIVPKDSLVLVTGVNGLIGSHVADQCLKAGFRVRGTARDTKKAAWVKDVFDKQYGPGRFEEIVVKDMAADGAFDDAVKGCVGVLHTANVMTFSANPHEVIPPTIAGATNCARAAKNEPSVKRFVYTSSSTACLTPQPNKEIVVDKDMWNQDAIKQAWKPPPYEESRAFEVYAASKTQAEFELWEFMKKEKPNFELSAVLPNMNTGRVISVANQSHPSTTAFPVNLYQGNIDAVLGLAPQYWVDVEDDARLHVAALTRKDTAGERIFAFTAPFNWNDFLAMYRKMFPDKKFADDVQGLGRDLSKVPNGRAEELLKEMGRPGWTSLEESLRNNLEGVA</sequence>
<protein>
    <submittedName>
        <fullName evidence="4">Aldehyde reductase</fullName>
    </submittedName>
</protein>
<dbReference type="InterPro" id="IPR036291">
    <property type="entry name" value="NAD(P)-bd_dom_sf"/>
</dbReference>
<evidence type="ECO:0000259" key="3">
    <source>
        <dbReference type="Pfam" id="PF01370"/>
    </source>
</evidence>
<dbReference type="FunFam" id="3.40.50.720:FF:000426">
    <property type="entry name" value="Aldehyde reductase 2"/>
    <property type="match status" value="1"/>
</dbReference>
<dbReference type="PANTHER" id="PTHR10366:SF562">
    <property type="entry name" value="ALDEHYDE REDUCTASE II (AFU_ORTHOLOGUE AFUA_1G11360)"/>
    <property type="match status" value="1"/>
</dbReference>
<keyword evidence="1" id="KW-0560">Oxidoreductase</keyword>
<dbReference type="AlphaFoldDB" id="A0A6A6GXJ4"/>
<dbReference type="EMBL" id="ML991841">
    <property type="protein sequence ID" value="KAF2230465.1"/>
    <property type="molecule type" value="Genomic_DNA"/>
</dbReference>
<comment type="similarity">
    <text evidence="2">Belongs to the NAD(P)-dependent epimerase/dehydratase family. Dihydroflavonol-4-reductase subfamily.</text>
</comment>
<dbReference type="InterPro" id="IPR001509">
    <property type="entry name" value="Epimerase_deHydtase"/>
</dbReference>
<reference evidence="4" key="1">
    <citation type="journal article" date="2020" name="Stud. Mycol.">
        <title>101 Dothideomycetes genomes: a test case for predicting lifestyles and emergence of pathogens.</title>
        <authorList>
            <person name="Haridas S."/>
            <person name="Albert R."/>
            <person name="Binder M."/>
            <person name="Bloem J."/>
            <person name="Labutti K."/>
            <person name="Salamov A."/>
            <person name="Andreopoulos B."/>
            <person name="Baker S."/>
            <person name="Barry K."/>
            <person name="Bills G."/>
            <person name="Bluhm B."/>
            <person name="Cannon C."/>
            <person name="Castanera R."/>
            <person name="Culley D."/>
            <person name="Daum C."/>
            <person name="Ezra D."/>
            <person name="Gonzalez J."/>
            <person name="Henrissat B."/>
            <person name="Kuo A."/>
            <person name="Liang C."/>
            <person name="Lipzen A."/>
            <person name="Lutzoni F."/>
            <person name="Magnuson J."/>
            <person name="Mondo S."/>
            <person name="Nolan M."/>
            <person name="Ohm R."/>
            <person name="Pangilinan J."/>
            <person name="Park H.-J."/>
            <person name="Ramirez L."/>
            <person name="Alfaro M."/>
            <person name="Sun H."/>
            <person name="Tritt A."/>
            <person name="Yoshinaga Y."/>
            <person name="Zwiers L.-H."/>
            <person name="Turgeon B."/>
            <person name="Goodwin S."/>
            <person name="Spatafora J."/>
            <person name="Crous P."/>
            <person name="Grigoriev I."/>
        </authorList>
    </citation>
    <scope>NUCLEOTIDE SEQUENCE</scope>
    <source>
        <strain evidence="4">Tuck. ex Michener</strain>
    </source>
</reference>
<feature type="domain" description="NAD-dependent epimerase/dehydratase" evidence="3">
    <location>
        <begin position="17"/>
        <end position="269"/>
    </location>
</feature>
<keyword evidence="5" id="KW-1185">Reference proteome</keyword>
<dbReference type="OrthoDB" id="2735536at2759"/>
<dbReference type="GO" id="GO:0016616">
    <property type="term" value="F:oxidoreductase activity, acting on the CH-OH group of donors, NAD or NADP as acceptor"/>
    <property type="evidence" value="ECO:0007669"/>
    <property type="project" value="TreeGrafter"/>
</dbReference>
<dbReference type="InterPro" id="IPR050425">
    <property type="entry name" value="NAD(P)_dehydrat-like"/>
</dbReference>